<organism evidence="10 11">
    <name type="scientific">Heliobacterium modesticaldum (strain ATCC 51547 / Ice1)</name>
    <dbReference type="NCBI Taxonomy" id="498761"/>
    <lineage>
        <taxon>Bacteria</taxon>
        <taxon>Bacillati</taxon>
        <taxon>Bacillota</taxon>
        <taxon>Clostridia</taxon>
        <taxon>Eubacteriales</taxon>
        <taxon>Heliobacteriaceae</taxon>
        <taxon>Heliomicrobium</taxon>
    </lineage>
</organism>
<dbReference type="Gene3D" id="3.30.70.1350">
    <property type="entry name" value="Cation efflux protein, cytoplasmic domain"/>
    <property type="match status" value="1"/>
</dbReference>
<evidence type="ECO:0000256" key="6">
    <source>
        <dbReference type="SAM" id="MobiDB-lite"/>
    </source>
</evidence>
<feature type="region of interest" description="Disordered" evidence="6">
    <location>
        <begin position="403"/>
        <end position="441"/>
    </location>
</feature>
<evidence type="ECO:0000259" key="9">
    <source>
        <dbReference type="Pfam" id="PF16916"/>
    </source>
</evidence>
<dbReference type="InterPro" id="IPR058533">
    <property type="entry name" value="Cation_efflux_TM"/>
</dbReference>
<dbReference type="Gene3D" id="1.20.1510.10">
    <property type="entry name" value="Cation efflux protein transmembrane domain"/>
    <property type="match status" value="1"/>
</dbReference>
<evidence type="ECO:0000256" key="4">
    <source>
        <dbReference type="ARBA" id="ARBA00022989"/>
    </source>
</evidence>
<feature type="transmembrane region" description="Helical" evidence="7">
    <location>
        <begin position="161"/>
        <end position="179"/>
    </location>
</feature>
<dbReference type="KEGG" id="hmo:HM1_3097"/>
<accession>B0TEB6</accession>
<feature type="domain" description="Cation efflux protein cytoplasmic" evidence="9">
    <location>
        <begin position="278"/>
        <end position="350"/>
    </location>
</feature>
<dbReference type="EMBL" id="CP000930">
    <property type="protein sequence ID" value="ABZ85598.1"/>
    <property type="molecule type" value="Genomic_DNA"/>
</dbReference>
<keyword evidence="11" id="KW-1185">Reference proteome</keyword>
<dbReference type="InterPro" id="IPR040177">
    <property type="entry name" value="SLC30A9"/>
</dbReference>
<dbReference type="PANTHER" id="PTHR13414:SF9">
    <property type="entry name" value="PROTON-COUPLED ZINC ANTIPORTER SLC30A9, MITOCHONDRIAL"/>
    <property type="match status" value="1"/>
</dbReference>
<feature type="transmembrane region" description="Helical" evidence="7">
    <location>
        <begin position="221"/>
        <end position="241"/>
    </location>
</feature>
<dbReference type="Proteomes" id="UP000008550">
    <property type="component" value="Chromosome"/>
</dbReference>
<dbReference type="InterPro" id="IPR036837">
    <property type="entry name" value="Cation_efflux_CTD_sf"/>
</dbReference>
<protein>
    <submittedName>
        <fullName evidence="10">Cation efflux family protein</fullName>
    </submittedName>
</protein>
<evidence type="ECO:0000313" key="11">
    <source>
        <dbReference type="Proteomes" id="UP000008550"/>
    </source>
</evidence>
<evidence type="ECO:0000256" key="5">
    <source>
        <dbReference type="ARBA" id="ARBA00023136"/>
    </source>
</evidence>
<keyword evidence="2" id="KW-0813">Transport</keyword>
<evidence type="ECO:0000259" key="8">
    <source>
        <dbReference type="Pfam" id="PF01545"/>
    </source>
</evidence>
<evidence type="ECO:0000256" key="7">
    <source>
        <dbReference type="SAM" id="Phobius"/>
    </source>
</evidence>
<keyword evidence="5 7" id="KW-0472">Membrane</keyword>
<dbReference type="InterPro" id="IPR002524">
    <property type="entry name" value="Cation_efflux"/>
</dbReference>
<reference evidence="10 11" key="1">
    <citation type="journal article" date="2008" name="J. Bacteriol.">
        <title>The genome of Heliobacterium modesticaldum, a phototrophic representative of the Firmicutes containing the simplest photosynthetic apparatus.</title>
        <authorList>
            <person name="Sattley W.M."/>
            <person name="Madigan M.T."/>
            <person name="Swingley W.D."/>
            <person name="Cheung P.C."/>
            <person name="Clocksin K.M."/>
            <person name="Conrad A.L."/>
            <person name="Dejesa L.C."/>
            <person name="Honchak B.M."/>
            <person name="Jung D.O."/>
            <person name="Karbach L.E."/>
            <person name="Kurdoglu A."/>
            <person name="Lahiri S."/>
            <person name="Mastrian S.D."/>
            <person name="Page L.E."/>
            <person name="Taylor H.L."/>
            <person name="Wang Z.T."/>
            <person name="Raymond J."/>
            <person name="Chen M."/>
            <person name="Blankenship R.E."/>
            <person name="Touchman J.W."/>
        </authorList>
    </citation>
    <scope>NUCLEOTIDE SEQUENCE [LARGE SCALE GENOMIC DNA]</scope>
    <source>
        <strain evidence="11">ATCC 51547 / Ice1</strain>
    </source>
</reference>
<comment type="subcellular location">
    <subcellularLocation>
        <location evidence="1">Membrane</location>
        <topology evidence="1">Multi-pass membrane protein</topology>
    </subcellularLocation>
</comment>
<gene>
    <name evidence="10" type="ORF">HM1_3097</name>
</gene>
<dbReference type="GO" id="GO:0006829">
    <property type="term" value="P:zinc ion transport"/>
    <property type="evidence" value="ECO:0007669"/>
    <property type="project" value="InterPro"/>
</dbReference>
<dbReference type="GO" id="GO:0008324">
    <property type="term" value="F:monoatomic cation transmembrane transporter activity"/>
    <property type="evidence" value="ECO:0007669"/>
    <property type="project" value="InterPro"/>
</dbReference>
<dbReference type="Pfam" id="PF01545">
    <property type="entry name" value="Cation_efflux"/>
    <property type="match status" value="1"/>
</dbReference>
<evidence type="ECO:0000313" key="10">
    <source>
        <dbReference type="EMBL" id="ABZ85598.1"/>
    </source>
</evidence>
<dbReference type="STRING" id="498761.HM1_3097"/>
<dbReference type="HOGENOM" id="CLU_021126_2_0_9"/>
<sequence length="441" mass="48262">MFFYDPTLLFYQRAYNELLCSFSSAGITVVVRLPHGKRRGKNYLGKQAVALLKQANYTALQSALGNYLLALLKWVAFMATGSTAMQAEAVHSFNDGSAQAAVFTGSVFAARKPTSTFPNGFGRLSNLIVLFVALFMAYNALRTIQSAYGAMLHPHPVSGFWWNQAVLFASLLVDGFVLYQAMKDIGREAESDARGFALIRLSFSKYHLASPETRLVFFEDLLATVAIVIASSGITAAHLGVAPWGDGLAGLCIGVLLFGIALKIAWENVKGLIGYTAPEEVVDEIGEAIMEVEGVEDLYELDVVQEGSYLDVDGTIELPEDMSVSEAEDVKYEIQRRLKKIYPNIHNVTLSVHENDALSRWGSREYVRLRRKVHPVAAPVDEETNMHNVQPFKKRAWSAKTARAKVPRPSETAGLKVSPMPAATASAVSNCENNKDTVAAS</sequence>
<dbReference type="SUPFAM" id="SSF161111">
    <property type="entry name" value="Cation efflux protein transmembrane domain-like"/>
    <property type="match status" value="1"/>
</dbReference>
<keyword evidence="3 7" id="KW-0812">Transmembrane</keyword>
<proteinExistence type="predicted"/>
<dbReference type="InterPro" id="IPR027470">
    <property type="entry name" value="Cation_efflux_CTD"/>
</dbReference>
<dbReference type="NCBIfam" id="TIGR01297">
    <property type="entry name" value="CDF"/>
    <property type="match status" value="1"/>
</dbReference>
<dbReference type="eggNOG" id="COG0053">
    <property type="taxonomic scope" value="Bacteria"/>
</dbReference>
<dbReference type="PANTHER" id="PTHR13414">
    <property type="entry name" value="HUEL-CATION TRANSPORTER"/>
    <property type="match status" value="1"/>
</dbReference>
<evidence type="ECO:0000256" key="1">
    <source>
        <dbReference type="ARBA" id="ARBA00004141"/>
    </source>
</evidence>
<evidence type="ECO:0000256" key="3">
    <source>
        <dbReference type="ARBA" id="ARBA00022692"/>
    </source>
</evidence>
<dbReference type="SUPFAM" id="SSF160240">
    <property type="entry name" value="Cation efflux protein cytoplasmic domain-like"/>
    <property type="match status" value="1"/>
</dbReference>
<feature type="transmembrane region" description="Helical" evidence="7">
    <location>
        <begin position="14"/>
        <end position="33"/>
    </location>
</feature>
<feature type="domain" description="Cation efflux protein transmembrane" evidence="8">
    <location>
        <begin position="62"/>
        <end position="272"/>
    </location>
</feature>
<feature type="transmembrane region" description="Helical" evidence="7">
    <location>
        <begin position="247"/>
        <end position="266"/>
    </location>
</feature>
<evidence type="ECO:0000256" key="2">
    <source>
        <dbReference type="ARBA" id="ARBA00022448"/>
    </source>
</evidence>
<feature type="transmembrane region" description="Helical" evidence="7">
    <location>
        <begin position="121"/>
        <end position="141"/>
    </location>
</feature>
<dbReference type="GO" id="GO:0016020">
    <property type="term" value="C:membrane"/>
    <property type="evidence" value="ECO:0007669"/>
    <property type="project" value="UniProtKB-SubCell"/>
</dbReference>
<dbReference type="Pfam" id="PF16916">
    <property type="entry name" value="ZT_dimer"/>
    <property type="match status" value="1"/>
</dbReference>
<dbReference type="AlphaFoldDB" id="B0TEB6"/>
<dbReference type="InterPro" id="IPR027469">
    <property type="entry name" value="Cation_efflux_TMD_sf"/>
</dbReference>
<name>B0TEB6_HELMI</name>
<keyword evidence="4 7" id="KW-1133">Transmembrane helix</keyword>